<keyword evidence="2" id="KW-1185">Reference proteome</keyword>
<evidence type="ECO:0000313" key="2">
    <source>
        <dbReference type="Proteomes" id="UP001055172"/>
    </source>
</evidence>
<gene>
    <name evidence="1" type="ORF">ColLi_00389</name>
</gene>
<sequence length="154" mass="17195">MDGRTETQPHTWARPFEGIKKVKAGGDISAALCKAWRQLGLEYPYITVKPDGITKVYRQLQDTDLDGLGGWLAETFFVIKSTSLVDDAVREARGPDDLPRLHHFPGTSQVLFICSHWRIDAIGSCMLLEFLTLGTRLERQATTSLAARSYGLRS</sequence>
<protein>
    <submittedName>
        <fullName evidence="1">Uncharacterized protein</fullName>
    </submittedName>
</protein>
<comment type="caution">
    <text evidence="1">The sequence shown here is derived from an EMBL/GenBank/DDBJ whole genome shotgun (WGS) entry which is preliminary data.</text>
</comment>
<organism evidence="1 2">
    <name type="scientific">Colletotrichum liriopes</name>
    <dbReference type="NCBI Taxonomy" id="708192"/>
    <lineage>
        <taxon>Eukaryota</taxon>
        <taxon>Fungi</taxon>
        <taxon>Dikarya</taxon>
        <taxon>Ascomycota</taxon>
        <taxon>Pezizomycotina</taxon>
        <taxon>Sordariomycetes</taxon>
        <taxon>Hypocreomycetidae</taxon>
        <taxon>Glomerellales</taxon>
        <taxon>Glomerellaceae</taxon>
        <taxon>Colletotrichum</taxon>
        <taxon>Colletotrichum spaethianum species complex</taxon>
    </lineage>
</organism>
<proteinExistence type="predicted"/>
<evidence type="ECO:0000313" key="1">
    <source>
        <dbReference type="EMBL" id="GJC77551.1"/>
    </source>
</evidence>
<dbReference type="Gene3D" id="3.30.559.10">
    <property type="entry name" value="Chloramphenicol acetyltransferase-like domain"/>
    <property type="match status" value="1"/>
</dbReference>
<name>A0AA37GAY2_9PEZI</name>
<accession>A0AA37GAY2</accession>
<dbReference type="InterPro" id="IPR023213">
    <property type="entry name" value="CAT-like_dom_sf"/>
</dbReference>
<dbReference type="EMBL" id="BPPX01000001">
    <property type="protein sequence ID" value="GJC77551.1"/>
    <property type="molecule type" value="Genomic_DNA"/>
</dbReference>
<dbReference type="Proteomes" id="UP001055172">
    <property type="component" value="Unassembled WGS sequence"/>
</dbReference>
<reference evidence="1 2" key="1">
    <citation type="submission" date="2021-07" db="EMBL/GenBank/DDBJ databases">
        <title>Genome data of Colletotrichum spaethianum.</title>
        <authorList>
            <person name="Utami Y.D."/>
            <person name="Hiruma K."/>
        </authorList>
    </citation>
    <scope>NUCLEOTIDE SEQUENCE [LARGE SCALE GENOMIC DNA]</scope>
    <source>
        <strain evidence="1 2">MAFF 242679</strain>
    </source>
</reference>
<dbReference type="AlphaFoldDB" id="A0AA37GAY2"/>